<gene>
    <name evidence="2" type="ORF">BC792_12122</name>
</gene>
<dbReference type="SMART" id="SM00849">
    <property type="entry name" value="Lactamase_B"/>
    <property type="match status" value="1"/>
</dbReference>
<dbReference type="InterPro" id="IPR036866">
    <property type="entry name" value="RibonucZ/Hydroxyglut_hydro"/>
</dbReference>
<dbReference type="PANTHER" id="PTHR47619">
    <property type="entry name" value="METALLO-HYDROLASE YYCJ-RELATED"/>
    <property type="match status" value="1"/>
</dbReference>
<evidence type="ECO:0000313" key="2">
    <source>
        <dbReference type="EMBL" id="TYP91180.1"/>
    </source>
</evidence>
<dbReference type="Proteomes" id="UP000325105">
    <property type="component" value="Unassembled WGS sequence"/>
</dbReference>
<sequence>MDWRLKFLSAYRSVNMKYCAIASGSNGNCYYIANAADAVLIDVGINTKHVELRMANLGISPASVKAIFITHEHTDHIRGLAVFCKRYQIPVYITAGSYKGSRLHLPEHLVHIILPNATVRIGTLTVYGIPKYHDAKEPCSFVVSDGATNIGVLTDLGRPCDNVKHVIRHTDVLLLEANYDEDMLESGRYSFFLKNRIRSGWGHLSNRIALETFVEHRTSRLRHLVLSHLSGENNSVECVRLTFAPYCTDIKLSIATRYQETELFDVSDLFAPSVVGFDELSLTLSKDRQWKE</sequence>
<reference evidence="2 3" key="1">
    <citation type="submission" date="2019-07" db="EMBL/GenBank/DDBJ databases">
        <title>Genomic Encyclopedia of Archaeal and Bacterial Type Strains, Phase II (KMG-II): from individual species to whole genera.</title>
        <authorList>
            <person name="Goeker M."/>
        </authorList>
    </citation>
    <scope>NUCLEOTIDE SEQUENCE [LARGE SCALE GENOMIC DNA]</scope>
    <source>
        <strain evidence="2 3">DSM 18850</strain>
    </source>
</reference>
<feature type="domain" description="Metallo-beta-lactamase" evidence="1">
    <location>
        <begin position="26"/>
        <end position="188"/>
    </location>
</feature>
<dbReference type="InterPro" id="IPR001279">
    <property type="entry name" value="Metallo-B-lactamas"/>
</dbReference>
<keyword evidence="3" id="KW-1185">Reference proteome</keyword>
<dbReference type="InterPro" id="IPR052533">
    <property type="entry name" value="WalJ/YycJ-like"/>
</dbReference>
<evidence type="ECO:0000259" key="1">
    <source>
        <dbReference type="SMART" id="SM00849"/>
    </source>
</evidence>
<dbReference type="EMBL" id="VNHX01000021">
    <property type="protein sequence ID" value="TYP91180.1"/>
    <property type="molecule type" value="Genomic_DNA"/>
</dbReference>
<comment type="caution">
    <text evidence="2">The sequence shown here is derived from an EMBL/GenBank/DDBJ whole genome shotgun (WGS) entry which is preliminary data.</text>
</comment>
<organism evidence="2 3">
    <name type="scientific">Sphingobacterium allocomposti</name>
    <dbReference type="NCBI Taxonomy" id="415956"/>
    <lineage>
        <taxon>Bacteria</taxon>
        <taxon>Pseudomonadati</taxon>
        <taxon>Bacteroidota</taxon>
        <taxon>Sphingobacteriia</taxon>
        <taxon>Sphingobacteriales</taxon>
        <taxon>Sphingobacteriaceae</taxon>
        <taxon>Sphingobacterium</taxon>
    </lineage>
</organism>
<name>A0A5S5D5B4_9SPHI</name>
<dbReference type="Gene3D" id="3.60.15.10">
    <property type="entry name" value="Ribonuclease Z/Hydroxyacylglutathione hydrolase-like"/>
    <property type="match status" value="1"/>
</dbReference>
<dbReference type="AlphaFoldDB" id="A0A5S5D5B4"/>
<protein>
    <submittedName>
        <fullName evidence="2">Phosphoribosyl 1,2-cyclic phosphodiesterase</fullName>
    </submittedName>
</protein>
<accession>A0A5S5D5B4</accession>
<proteinExistence type="predicted"/>
<evidence type="ECO:0000313" key="3">
    <source>
        <dbReference type="Proteomes" id="UP000325105"/>
    </source>
</evidence>
<dbReference type="Pfam" id="PF12706">
    <property type="entry name" value="Lactamase_B_2"/>
    <property type="match status" value="1"/>
</dbReference>
<dbReference type="SUPFAM" id="SSF56281">
    <property type="entry name" value="Metallo-hydrolase/oxidoreductase"/>
    <property type="match status" value="1"/>
</dbReference>
<dbReference type="PANTHER" id="PTHR47619:SF1">
    <property type="entry name" value="EXODEOXYRIBONUCLEASE WALJ"/>
    <property type="match status" value="1"/>
</dbReference>